<dbReference type="NCBIfam" id="TIGR04498">
    <property type="entry name" value="AbiV_defense"/>
    <property type="match status" value="1"/>
</dbReference>
<dbReference type="Pfam" id="PF18728">
    <property type="entry name" value="HEPN_AbiV"/>
    <property type="match status" value="1"/>
</dbReference>
<organism evidence="1">
    <name type="scientific">Rhizobium meliloti</name>
    <name type="common">Ensifer meliloti</name>
    <name type="synonym">Sinorhizobium meliloti</name>
    <dbReference type="NCBI Taxonomy" id="382"/>
    <lineage>
        <taxon>Bacteria</taxon>
        <taxon>Pseudomonadati</taxon>
        <taxon>Pseudomonadota</taxon>
        <taxon>Alphaproteobacteria</taxon>
        <taxon>Hyphomicrobiales</taxon>
        <taxon>Rhizobiaceae</taxon>
        <taxon>Sinorhizobium/Ensifer group</taxon>
        <taxon>Sinorhizobium</taxon>
    </lineage>
</organism>
<gene>
    <name evidence="1" type="ORF">GHK45_31480</name>
</gene>
<accession>A0A6A8A2A0</accession>
<proteinExistence type="predicted"/>
<dbReference type="InterPro" id="IPR030987">
    <property type="entry name" value="AbiV"/>
</dbReference>
<sequence length="237" mass="27242">MSIETLNVVFENILSLRKEAKSLARRKNASLCAHVTIAAREETSKYLMLYCKQHLPPDIFKRRFQHLPKHKLSGAAYHISGQISVVHFIEVAGEIAGEHEAGQAIRRLSSAVMFLLDRGNPEKTAEVILTLIREHEDPRIELMRKQHAAEIERHRTTSIYVDVDDDLEVKSKPTDITMDIAKEYLDGLDVGIAALMFIRDPSMTTHQYSLLLPPTARRLFKGEINRFVRKWRRDFNV</sequence>
<evidence type="ECO:0000313" key="1">
    <source>
        <dbReference type="EMBL" id="MQW08097.1"/>
    </source>
</evidence>
<name>A0A6A8A2A0_RHIML</name>
<dbReference type="RefSeq" id="WP_153318935.1">
    <property type="nucleotide sequence ID" value="NZ_WISP01000201.1"/>
</dbReference>
<protein>
    <submittedName>
        <fullName evidence="1">AbiV family abortive infection protein</fullName>
    </submittedName>
</protein>
<comment type="caution">
    <text evidence="1">The sequence shown here is derived from an EMBL/GenBank/DDBJ whole genome shotgun (WGS) entry which is preliminary data.</text>
</comment>
<dbReference type="EMBL" id="WISP01000201">
    <property type="protein sequence ID" value="MQW08097.1"/>
    <property type="molecule type" value="Genomic_DNA"/>
</dbReference>
<dbReference type="AlphaFoldDB" id="A0A6A8A2A0"/>
<reference evidence="1" key="1">
    <citation type="journal article" date="2013" name="Genome Biol.">
        <title>Comparative genomics of the core and accessory genomes of 48 Sinorhizobium strains comprising five genospecies.</title>
        <authorList>
            <person name="Sugawara M."/>
            <person name="Epstein B."/>
            <person name="Badgley B.D."/>
            <person name="Unno T."/>
            <person name="Xu L."/>
            <person name="Reese J."/>
            <person name="Gyaneshwar P."/>
            <person name="Denny R."/>
            <person name="Mudge J."/>
            <person name="Bharti A.K."/>
            <person name="Farmer A.D."/>
            <person name="May G.D."/>
            <person name="Woodward J.E."/>
            <person name="Medigue C."/>
            <person name="Vallenet D."/>
            <person name="Lajus A."/>
            <person name="Rouy Z."/>
            <person name="Martinez-Vaz B."/>
            <person name="Tiffin P."/>
            <person name="Young N.D."/>
            <person name="Sadowsky M.J."/>
        </authorList>
    </citation>
    <scope>NUCLEOTIDE SEQUENCE</scope>
    <source>
        <strain evidence="1">M30</strain>
    </source>
</reference>